<gene>
    <name evidence="2" type="ORF">CCHL11_02428</name>
</gene>
<evidence type="ECO:0000259" key="1">
    <source>
        <dbReference type="Pfam" id="PF06985"/>
    </source>
</evidence>
<evidence type="ECO:0000313" key="3">
    <source>
        <dbReference type="Proteomes" id="UP000186583"/>
    </source>
</evidence>
<dbReference type="STRING" id="708187.A0A1Q8S5M9"/>
<keyword evidence="3" id="KW-1185">Reference proteome</keyword>
<dbReference type="AlphaFoldDB" id="A0A1Q8S5M9"/>
<organism evidence="2 3">
    <name type="scientific">Colletotrichum chlorophyti</name>
    <dbReference type="NCBI Taxonomy" id="708187"/>
    <lineage>
        <taxon>Eukaryota</taxon>
        <taxon>Fungi</taxon>
        <taxon>Dikarya</taxon>
        <taxon>Ascomycota</taxon>
        <taxon>Pezizomycotina</taxon>
        <taxon>Sordariomycetes</taxon>
        <taxon>Hypocreomycetidae</taxon>
        <taxon>Glomerellales</taxon>
        <taxon>Glomerellaceae</taxon>
        <taxon>Colletotrichum</taxon>
    </lineage>
</organism>
<dbReference type="OrthoDB" id="4841083at2759"/>
<dbReference type="EMBL" id="MPGH01000014">
    <property type="protein sequence ID" value="OLN96739.1"/>
    <property type="molecule type" value="Genomic_DNA"/>
</dbReference>
<evidence type="ECO:0000313" key="2">
    <source>
        <dbReference type="EMBL" id="OLN96739.1"/>
    </source>
</evidence>
<dbReference type="Proteomes" id="UP000186583">
    <property type="component" value="Unassembled WGS sequence"/>
</dbReference>
<reference evidence="2 3" key="1">
    <citation type="submission" date="2016-11" db="EMBL/GenBank/DDBJ databases">
        <title>Draft Genome Assembly of Colletotrichum chlorophyti a pathogen of herbaceous plants.</title>
        <authorList>
            <person name="Gan P."/>
            <person name="Narusaka M."/>
            <person name="Tsushima A."/>
            <person name="Narusaka Y."/>
            <person name="Takano Y."/>
            <person name="Shirasu K."/>
        </authorList>
    </citation>
    <scope>NUCLEOTIDE SEQUENCE [LARGE SCALE GENOMIC DNA]</scope>
    <source>
        <strain evidence="2 3">NTL11</strain>
    </source>
</reference>
<feature type="domain" description="Heterokaryon incompatibility" evidence="1">
    <location>
        <begin position="39"/>
        <end position="185"/>
    </location>
</feature>
<dbReference type="PANTHER" id="PTHR24148:SF64">
    <property type="entry name" value="HETEROKARYON INCOMPATIBILITY DOMAIN-CONTAINING PROTEIN"/>
    <property type="match status" value="1"/>
</dbReference>
<accession>A0A1Q8S5M9</accession>
<dbReference type="Pfam" id="PF06985">
    <property type="entry name" value="HET"/>
    <property type="match status" value="1"/>
</dbReference>
<comment type="caution">
    <text evidence="2">The sequence shown here is derived from an EMBL/GenBank/DDBJ whole genome shotgun (WGS) entry which is preliminary data.</text>
</comment>
<protein>
    <submittedName>
        <fullName evidence="2">Heterokaryon incompatibility protein 6, OR allele 4</fullName>
    </submittedName>
</protein>
<dbReference type="InterPro" id="IPR052895">
    <property type="entry name" value="HetReg/Transcr_Mod"/>
</dbReference>
<proteinExistence type="predicted"/>
<dbReference type="Pfam" id="PF26639">
    <property type="entry name" value="Het-6_barrel"/>
    <property type="match status" value="1"/>
</dbReference>
<dbReference type="InterPro" id="IPR010730">
    <property type="entry name" value="HET"/>
</dbReference>
<dbReference type="PANTHER" id="PTHR24148">
    <property type="entry name" value="ANKYRIN REPEAT DOMAIN-CONTAINING PROTEIN 39 HOMOLOG-RELATED"/>
    <property type="match status" value="1"/>
</dbReference>
<name>A0A1Q8S5M9_9PEZI</name>
<sequence length="649" mass="73906">MPLDPQRKEIRVLDVRPGGEEDPLQLDLSRVSLHDKPSYSVLSYCWGPQTDLRPVRIGDTSIQISEHLHKCLISLRRKDSTLTIWIDAICINQLSNQEKSSQVPLMKDIYKSTEDTFVWLGDTTPRLSLIFDSISRAKQSNNKIIPERIEQIAEELLMASPDDTEQAFSEFVNLAWFHRTWIIQELALPRTDPIFVCGNHCAPWTDTKRWWDVVRSLNRTVMQHNTLTLQVWKNIHLLLRFRALESLAQLRELFVNPMVFKTGLRLSALISISKESVATDPRDKIYGVMGLANLNANSKIIIDYEKSTEDLFEEASRYLIFEEGSLSILSNPSVDMLRKSNDPNTTEYHELRLHRGSNVDSSWIRDFAHTHGNTHRPEPLVEDLHPRRLRYNASLGTSPTPHSDQDKGTLSIAGIKVDVVKEQFRMWYEFPGKVQWFRNLSGGTKMFLQAGRQPIADEKRNSAAAKIEQGGRGDGETYPWHLLYQPRGGPTQPIREAIWRTFVGDKSSDSLDRAPEYYDIFFGALLDVERGANPTITIPDDALPPEKEPLDQWYAYQRKVDATVFRRAAFSTEDGWIGLGPDTMRKGDVIAILSGGDVPFVLRPTQDGHTLVGECYVEGIMYGEILKGQLEAQSGDNSKSIRGQMFNIR</sequence>